<evidence type="ECO:0000256" key="1">
    <source>
        <dbReference type="SAM" id="Phobius"/>
    </source>
</evidence>
<dbReference type="GO" id="GO:0002080">
    <property type="term" value="C:acrosomal membrane"/>
    <property type="evidence" value="ECO:0007669"/>
    <property type="project" value="TreeGrafter"/>
</dbReference>
<accession>A0A670Z416</accession>
<keyword evidence="1" id="KW-1133">Transmembrane helix</keyword>
<dbReference type="Pfam" id="PF15203">
    <property type="entry name" value="TMEM95"/>
    <property type="match status" value="1"/>
</dbReference>
<sequence>MGSLTPGGSLLGRAAPVFLLLLLLFLLAGNGGCLSASLTTALRGRTSRNGAKWAPYAGSRTPVFSVFSAADESTLDLLLEKAHRVLRVIEIKQSLTDLPKFWNWLHEVKIPSETREGRRIRTRLFRGGGVCLGGQSAPPLSLRETLSRLLCILSVVVIVIIIIIINDDNNNSSSSRYIRRSADMDSIG</sequence>
<feature type="chain" id="PRO_5025387730" evidence="2">
    <location>
        <begin position="36"/>
        <end position="188"/>
    </location>
</feature>
<keyword evidence="4" id="KW-1185">Reference proteome</keyword>
<feature type="transmembrane region" description="Helical" evidence="1">
    <location>
        <begin position="146"/>
        <end position="166"/>
    </location>
</feature>
<organism evidence="3 4">
    <name type="scientific">Pseudonaja textilis</name>
    <name type="common">Eastern brown snake</name>
    <dbReference type="NCBI Taxonomy" id="8673"/>
    <lineage>
        <taxon>Eukaryota</taxon>
        <taxon>Metazoa</taxon>
        <taxon>Chordata</taxon>
        <taxon>Craniata</taxon>
        <taxon>Vertebrata</taxon>
        <taxon>Euteleostomi</taxon>
        <taxon>Lepidosauria</taxon>
        <taxon>Squamata</taxon>
        <taxon>Bifurcata</taxon>
        <taxon>Unidentata</taxon>
        <taxon>Episquamata</taxon>
        <taxon>Toxicofera</taxon>
        <taxon>Serpentes</taxon>
        <taxon>Colubroidea</taxon>
        <taxon>Elapidae</taxon>
        <taxon>Hydrophiinae</taxon>
        <taxon>Pseudonaja</taxon>
    </lineage>
</organism>
<protein>
    <submittedName>
        <fullName evidence="3">Uncharacterized protein</fullName>
    </submittedName>
</protein>
<keyword evidence="1" id="KW-0472">Membrane</keyword>
<keyword evidence="1" id="KW-0812">Transmembrane</keyword>
<name>A0A670Z416_PSETE</name>
<keyword evidence="2" id="KW-0732">Signal</keyword>
<dbReference type="Proteomes" id="UP000472273">
    <property type="component" value="Unplaced"/>
</dbReference>
<dbReference type="GeneTree" id="ENSGT00960000191608"/>
<evidence type="ECO:0000313" key="3">
    <source>
        <dbReference type="Ensembl" id="ENSPTXP00000015791.1"/>
    </source>
</evidence>
<proteinExistence type="predicted"/>
<reference evidence="3" key="2">
    <citation type="submission" date="2025-09" db="UniProtKB">
        <authorList>
            <consortium name="Ensembl"/>
        </authorList>
    </citation>
    <scope>IDENTIFICATION</scope>
</reference>
<dbReference type="AlphaFoldDB" id="A0A670Z416"/>
<reference evidence="3" key="1">
    <citation type="submission" date="2025-08" db="UniProtKB">
        <authorList>
            <consortium name="Ensembl"/>
        </authorList>
    </citation>
    <scope>IDENTIFICATION</scope>
</reference>
<evidence type="ECO:0000313" key="4">
    <source>
        <dbReference type="Proteomes" id="UP000472273"/>
    </source>
</evidence>
<dbReference type="InterPro" id="IPR027984">
    <property type="entry name" value="TMEM95"/>
</dbReference>
<dbReference type="GO" id="GO:0007342">
    <property type="term" value="P:fusion of sperm to egg plasma membrane involved in single fertilization"/>
    <property type="evidence" value="ECO:0007669"/>
    <property type="project" value="InterPro"/>
</dbReference>
<dbReference type="Ensembl" id="ENSPTXT00000016272.1">
    <property type="protein sequence ID" value="ENSPTXP00000015791.1"/>
    <property type="gene ID" value="ENSPTXG00000010886.1"/>
</dbReference>
<evidence type="ECO:0000256" key="2">
    <source>
        <dbReference type="SAM" id="SignalP"/>
    </source>
</evidence>
<dbReference type="GO" id="GO:0097524">
    <property type="term" value="C:sperm plasma membrane"/>
    <property type="evidence" value="ECO:0007669"/>
    <property type="project" value="InterPro"/>
</dbReference>
<dbReference type="PANTHER" id="PTHR38808:SF1">
    <property type="entry name" value="SPERM-EGG FUSION PROTEIN TMEM95"/>
    <property type="match status" value="1"/>
</dbReference>
<dbReference type="PANTHER" id="PTHR38808">
    <property type="entry name" value="TRANSMEMBRANE PROTEIN 95"/>
    <property type="match status" value="1"/>
</dbReference>
<feature type="signal peptide" evidence="2">
    <location>
        <begin position="1"/>
        <end position="35"/>
    </location>
</feature>